<dbReference type="AlphaFoldDB" id="A0A942ECK5"/>
<keyword evidence="1" id="KW-0812">Transmembrane</keyword>
<evidence type="ECO:0000313" key="3">
    <source>
        <dbReference type="Proteomes" id="UP000678281"/>
    </source>
</evidence>
<dbReference type="RefSeq" id="WP_212659561.1">
    <property type="nucleotide sequence ID" value="NZ_JAGXTP010000002.1"/>
</dbReference>
<feature type="transmembrane region" description="Helical" evidence="1">
    <location>
        <begin position="39"/>
        <end position="57"/>
    </location>
</feature>
<sequence length="190" mass="20147">MAQSTPTFFDELIAAAQGSFALLTGDRKAPTYFDFGQRGLVSSFIAFLIAGAMSAYGPRLLGFSMESGAASTGLFMSAMLYVLQAGAGWLVLRQFGRLDGFVPYIVTFNWINLFASVITLILLMVGAGQFATILVGVAALVVEVNIARLIVTLAPLQIVIFIVAKLIIQAVAMGLIIAMVAPDIFMPAVS</sequence>
<feature type="transmembrane region" description="Helical" evidence="1">
    <location>
        <begin position="104"/>
        <end position="124"/>
    </location>
</feature>
<feature type="transmembrane region" description="Helical" evidence="1">
    <location>
        <begin position="69"/>
        <end position="92"/>
    </location>
</feature>
<organism evidence="2 3">
    <name type="scientific">Devosia litorisediminis</name>
    <dbReference type="NCBI Taxonomy" id="2829817"/>
    <lineage>
        <taxon>Bacteria</taxon>
        <taxon>Pseudomonadati</taxon>
        <taxon>Pseudomonadota</taxon>
        <taxon>Alphaproteobacteria</taxon>
        <taxon>Hyphomicrobiales</taxon>
        <taxon>Devosiaceae</taxon>
        <taxon>Devosia</taxon>
    </lineage>
</organism>
<keyword evidence="3" id="KW-1185">Reference proteome</keyword>
<reference evidence="2" key="1">
    <citation type="submission" date="2021-04" db="EMBL/GenBank/DDBJ databases">
        <title>Devosia litorisediminis sp. nov., isolated from a sand dune.</title>
        <authorList>
            <person name="Park S."/>
            <person name="Yoon J.-H."/>
        </authorList>
    </citation>
    <scope>NUCLEOTIDE SEQUENCE</scope>
    <source>
        <strain evidence="2">BSSL-BM10</strain>
    </source>
</reference>
<evidence type="ECO:0008006" key="4">
    <source>
        <dbReference type="Google" id="ProtNLM"/>
    </source>
</evidence>
<evidence type="ECO:0000256" key="1">
    <source>
        <dbReference type="SAM" id="Phobius"/>
    </source>
</evidence>
<accession>A0A942ECK5</accession>
<gene>
    <name evidence="2" type="ORF">KD146_14675</name>
</gene>
<keyword evidence="1" id="KW-0472">Membrane</keyword>
<evidence type="ECO:0000313" key="2">
    <source>
        <dbReference type="EMBL" id="MBS3849944.1"/>
    </source>
</evidence>
<comment type="caution">
    <text evidence="2">The sequence shown here is derived from an EMBL/GenBank/DDBJ whole genome shotgun (WGS) entry which is preliminary data.</text>
</comment>
<feature type="transmembrane region" description="Helical" evidence="1">
    <location>
        <begin position="158"/>
        <end position="181"/>
    </location>
</feature>
<dbReference type="Proteomes" id="UP000678281">
    <property type="component" value="Unassembled WGS sequence"/>
</dbReference>
<name>A0A942ECK5_9HYPH</name>
<keyword evidence="1" id="KW-1133">Transmembrane helix</keyword>
<protein>
    <recommendedName>
        <fullName evidence="4">Yip1 domain-containing protein</fullName>
    </recommendedName>
</protein>
<proteinExistence type="predicted"/>
<dbReference type="EMBL" id="JAGXTP010000002">
    <property type="protein sequence ID" value="MBS3849944.1"/>
    <property type="molecule type" value="Genomic_DNA"/>
</dbReference>
<feature type="transmembrane region" description="Helical" evidence="1">
    <location>
        <begin position="130"/>
        <end position="151"/>
    </location>
</feature>